<dbReference type="Gramene" id="Kaladp1141s0001.1.v1.1">
    <property type="protein sequence ID" value="Kaladp1141s0001.1.v1.1.CDS.1"/>
    <property type="gene ID" value="Kaladp1141s0001.v1.1"/>
</dbReference>
<evidence type="ECO:0000313" key="2">
    <source>
        <dbReference type="Proteomes" id="UP000594263"/>
    </source>
</evidence>
<evidence type="ECO:0000313" key="1">
    <source>
        <dbReference type="EnsemblPlants" id="Kaladp1141s0001.1.v1.1.CDS.1"/>
    </source>
</evidence>
<keyword evidence="2" id="KW-1185">Reference proteome</keyword>
<sequence length="54" mass="6294">MLQLFGMATSVFPTCPYALNLITKFFQLVSFVNCIHSVAVRKHRFIFFYPSTIF</sequence>
<protein>
    <submittedName>
        <fullName evidence="1">Uncharacterized protein</fullName>
    </submittedName>
</protein>
<organism evidence="1 2">
    <name type="scientific">Kalanchoe fedtschenkoi</name>
    <name type="common">Lavender scallops</name>
    <name type="synonym">South American air plant</name>
    <dbReference type="NCBI Taxonomy" id="63787"/>
    <lineage>
        <taxon>Eukaryota</taxon>
        <taxon>Viridiplantae</taxon>
        <taxon>Streptophyta</taxon>
        <taxon>Embryophyta</taxon>
        <taxon>Tracheophyta</taxon>
        <taxon>Spermatophyta</taxon>
        <taxon>Magnoliopsida</taxon>
        <taxon>eudicotyledons</taxon>
        <taxon>Gunneridae</taxon>
        <taxon>Pentapetalae</taxon>
        <taxon>Saxifragales</taxon>
        <taxon>Crassulaceae</taxon>
        <taxon>Kalanchoe</taxon>
    </lineage>
</organism>
<accession>A0A7N0VJK1</accession>
<dbReference type="Proteomes" id="UP000594263">
    <property type="component" value="Unplaced"/>
</dbReference>
<name>A0A7N0VJK1_KALFE</name>
<dbReference type="EnsemblPlants" id="Kaladp1141s0001.1.v1.1">
    <property type="protein sequence ID" value="Kaladp1141s0001.1.v1.1.CDS.1"/>
    <property type="gene ID" value="Kaladp1141s0001.v1.1"/>
</dbReference>
<dbReference type="AlphaFoldDB" id="A0A7N0VJK1"/>
<proteinExistence type="predicted"/>
<reference evidence="1" key="1">
    <citation type="submission" date="2021-01" db="UniProtKB">
        <authorList>
            <consortium name="EnsemblPlants"/>
        </authorList>
    </citation>
    <scope>IDENTIFICATION</scope>
</reference>